<feature type="compositionally biased region" description="Polar residues" evidence="1">
    <location>
        <begin position="15"/>
        <end position="26"/>
    </location>
</feature>
<dbReference type="AlphaFoldDB" id="A0A072VLC4"/>
<sequence>MQSDGSESETHITHQRVQSQSLSSSDTRGKHRIHAELKRLEQETRKSWKNLKGWIKHQHHAKNC</sequence>
<gene>
    <name evidence="3" type="primary">25484482</name>
    <name evidence="2" type="ordered locus">MTR_1g076640</name>
</gene>
<evidence type="ECO:0000313" key="4">
    <source>
        <dbReference type="Proteomes" id="UP000002051"/>
    </source>
</evidence>
<dbReference type="EnsemblPlants" id="KEH42814">
    <property type="protein sequence ID" value="KEH42814"/>
    <property type="gene ID" value="MTR_1g076640"/>
</dbReference>
<evidence type="ECO:0000256" key="1">
    <source>
        <dbReference type="SAM" id="MobiDB-lite"/>
    </source>
</evidence>
<proteinExistence type="predicted"/>
<organism evidence="2 4">
    <name type="scientific">Medicago truncatula</name>
    <name type="common">Barrel medic</name>
    <name type="synonym">Medicago tribuloides</name>
    <dbReference type="NCBI Taxonomy" id="3880"/>
    <lineage>
        <taxon>Eukaryota</taxon>
        <taxon>Viridiplantae</taxon>
        <taxon>Streptophyta</taxon>
        <taxon>Embryophyta</taxon>
        <taxon>Tracheophyta</taxon>
        <taxon>Spermatophyta</taxon>
        <taxon>Magnoliopsida</taxon>
        <taxon>eudicotyledons</taxon>
        <taxon>Gunneridae</taxon>
        <taxon>Pentapetalae</taxon>
        <taxon>rosids</taxon>
        <taxon>fabids</taxon>
        <taxon>Fabales</taxon>
        <taxon>Fabaceae</taxon>
        <taxon>Papilionoideae</taxon>
        <taxon>50 kb inversion clade</taxon>
        <taxon>NPAAA clade</taxon>
        <taxon>Hologalegina</taxon>
        <taxon>IRL clade</taxon>
        <taxon>Trifolieae</taxon>
        <taxon>Medicago</taxon>
    </lineage>
</organism>
<protein>
    <submittedName>
        <fullName evidence="2">Guanine nucleotide-binding protein subunit gamma 2</fullName>
    </submittedName>
</protein>
<evidence type="ECO:0000313" key="2">
    <source>
        <dbReference type="EMBL" id="KEH42814.1"/>
    </source>
</evidence>
<dbReference type="EMBL" id="CM001217">
    <property type="protein sequence ID" value="KEH42814.1"/>
    <property type="molecule type" value="Genomic_DNA"/>
</dbReference>
<dbReference type="HOGENOM" id="CLU_2870952_0_0_1"/>
<evidence type="ECO:0000313" key="3">
    <source>
        <dbReference type="EnsemblPlants" id="KEH42814"/>
    </source>
</evidence>
<reference evidence="2 4" key="2">
    <citation type="journal article" date="2014" name="BMC Genomics">
        <title>An improved genome release (version Mt4.0) for the model legume Medicago truncatula.</title>
        <authorList>
            <person name="Tang H."/>
            <person name="Krishnakumar V."/>
            <person name="Bidwell S."/>
            <person name="Rosen B."/>
            <person name="Chan A."/>
            <person name="Zhou S."/>
            <person name="Gentzbittel L."/>
            <person name="Childs K.L."/>
            <person name="Yandell M."/>
            <person name="Gundlach H."/>
            <person name="Mayer K.F."/>
            <person name="Schwartz D.C."/>
            <person name="Town C.D."/>
        </authorList>
    </citation>
    <scope>GENOME REANNOTATION</scope>
    <source>
        <strain evidence="2">A17</strain>
        <strain evidence="3 4">cv. Jemalong A17</strain>
    </source>
</reference>
<dbReference type="OrthoDB" id="1934467at2759"/>
<feature type="region of interest" description="Disordered" evidence="1">
    <location>
        <begin position="1"/>
        <end position="38"/>
    </location>
</feature>
<keyword evidence="4" id="KW-1185">Reference proteome</keyword>
<dbReference type="Proteomes" id="UP000002051">
    <property type="component" value="Unassembled WGS sequence"/>
</dbReference>
<reference evidence="3" key="3">
    <citation type="submission" date="2015-04" db="UniProtKB">
        <authorList>
            <consortium name="EnsemblPlants"/>
        </authorList>
    </citation>
    <scope>IDENTIFICATION</scope>
    <source>
        <strain evidence="3">cv. Jemalong A17</strain>
    </source>
</reference>
<name>A0A072VLC4_MEDTR</name>
<accession>A0A072VLC4</accession>
<reference evidence="2 4" key="1">
    <citation type="journal article" date="2011" name="Nature">
        <title>The Medicago genome provides insight into the evolution of rhizobial symbioses.</title>
        <authorList>
            <person name="Young N.D."/>
            <person name="Debelle F."/>
            <person name="Oldroyd G.E."/>
            <person name="Geurts R."/>
            <person name="Cannon S.B."/>
            <person name="Udvardi M.K."/>
            <person name="Benedito V.A."/>
            <person name="Mayer K.F."/>
            <person name="Gouzy J."/>
            <person name="Schoof H."/>
            <person name="Van de Peer Y."/>
            <person name="Proost S."/>
            <person name="Cook D.R."/>
            <person name="Meyers B.C."/>
            <person name="Spannagl M."/>
            <person name="Cheung F."/>
            <person name="De Mita S."/>
            <person name="Krishnakumar V."/>
            <person name="Gundlach H."/>
            <person name="Zhou S."/>
            <person name="Mudge J."/>
            <person name="Bharti A.K."/>
            <person name="Murray J.D."/>
            <person name="Naoumkina M.A."/>
            <person name="Rosen B."/>
            <person name="Silverstein K.A."/>
            <person name="Tang H."/>
            <person name="Rombauts S."/>
            <person name="Zhao P.X."/>
            <person name="Zhou P."/>
            <person name="Barbe V."/>
            <person name="Bardou P."/>
            <person name="Bechner M."/>
            <person name="Bellec A."/>
            <person name="Berger A."/>
            <person name="Berges H."/>
            <person name="Bidwell S."/>
            <person name="Bisseling T."/>
            <person name="Choisne N."/>
            <person name="Couloux A."/>
            <person name="Denny R."/>
            <person name="Deshpande S."/>
            <person name="Dai X."/>
            <person name="Doyle J.J."/>
            <person name="Dudez A.M."/>
            <person name="Farmer A.D."/>
            <person name="Fouteau S."/>
            <person name="Franken C."/>
            <person name="Gibelin C."/>
            <person name="Gish J."/>
            <person name="Goldstein S."/>
            <person name="Gonzalez A.J."/>
            <person name="Green P.J."/>
            <person name="Hallab A."/>
            <person name="Hartog M."/>
            <person name="Hua A."/>
            <person name="Humphray S.J."/>
            <person name="Jeong D.H."/>
            <person name="Jing Y."/>
            <person name="Jocker A."/>
            <person name="Kenton S.M."/>
            <person name="Kim D.J."/>
            <person name="Klee K."/>
            <person name="Lai H."/>
            <person name="Lang C."/>
            <person name="Lin S."/>
            <person name="Macmil S.L."/>
            <person name="Magdelenat G."/>
            <person name="Matthews L."/>
            <person name="McCorrison J."/>
            <person name="Monaghan E.L."/>
            <person name="Mun J.H."/>
            <person name="Najar F.Z."/>
            <person name="Nicholson C."/>
            <person name="Noirot C."/>
            <person name="O'Bleness M."/>
            <person name="Paule C.R."/>
            <person name="Poulain J."/>
            <person name="Prion F."/>
            <person name="Qin B."/>
            <person name="Qu C."/>
            <person name="Retzel E.F."/>
            <person name="Riddle C."/>
            <person name="Sallet E."/>
            <person name="Samain S."/>
            <person name="Samson N."/>
            <person name="Sanders I."/>
            <person name="Saurat O."/>
            <person name="Scarpelli C."/>
            <person name="Schiex T."/>
            <person name="Segurens B."/>
            <person name="Severin A.J."/>
            <person name="Sherrier D.J."/>
            <person name="Shi R."/>
            <person name="Sims S."/>
            <person name="Singer S.R."/>
            <person name="Sinharoy S."/>
            <person name="Sterck L."/>
            <person name="Viollet A."/>
            <person name="Wang B.B."/>
            <person name="Wang K."/>
            <person name="Wang M."/>
            <person name="Wang X."/>
            <person name="Warfsmann J."/>
            <person name="Weissenbach J."/>
            <person name="White D.D."/>
            <person name="White J.D."/>
            <person name="Wiley G.B."/>
            <person name="Wincker P."/>
            <person name="Xing Y."/>
            <person name="Yang L."/>
            <person name="Yao Z."/>
            <person name="Ying F."/>
            <person name="Zhai J."/>
            <person name="Zhou L."/>
            <person name="Zuber A."/>
            <person name="Denarie J."/>
            <person name="Dixon R.A."/>
            <person name="May G.D."/>
            <person name="Schwartz D.C."/>
            <person name="Rogers J."/>
            <person name="Quetier F."/>
            <person name="Town C.D."/>
            <person name="Roe B.A."/>
        </authorList>
    </citation>
    <scope>NUCLEOTIDE SEQUENCE [LARGE SCALE GENOMIC DNA]</scope>
    <source>
        <strain evidence="2">A17</strain>
        <strain evidence="3 4">cv. Jemalong A17</strain>
    </source>
</reference>